<dbReference type="Gene3D" id="1.20.5.3310">
    <property type="match status" value="1"/>
</dbReference>
<evidence type="ECO:0000256" key="4">
    <source>
        <dbReference type="ARBA" id="ARBA00022927"/>
    </source>
</evidence>
<comment type="caution">
    <text evidence="8">The sequence shown here is derived from an EMBL/GenBank/DDBJ whole genome shotgun (WGS) entry which is preliminary data.</text>
</comment>
<evidence type="ECO:0000256" key="3">
    <source>
        <dbReference type="ARBA" id="ARBA00022692"/>
    </source>
</evidence>
<evidence type="ECO:0000256" key="5">
    <source>
        <dbReference type="ARBA" id="ARBA00022989"/>
    </source>
</evidence>
<dbReference type="InterPro" id="IPR003369">
    <property type="entry name" value="TatA/B/E"/>
</dbReference>
<keyword evidence="2" id="KW-0813">Transport</keyword>
<keyword evidence="3" id="KW-0812">Transmembrane</keyword>
<evidence type="ECO:0000256" key="2">
    <source>
        <dbReference type="ARBA" id="ARBA00022448"/>
    </source>
</evidence>
<gene>
    <name evidence="8" type="ORF">KKC1_26400</name>
</gene>
<evidence type="ECO:0000256" key="6">
    <source>
        <dbReference type="ARBA" id="ARBA00023010"/>
    </source>
</evidence>
<sequence length="41" mass="4517">MIIFGAGKLPGMGRALGQSIREFKGAIKEPENKRAEDRQSE</sequence>
<evidence type="ECO:0000256" key="7">
    <source>
        <dbReference type="ARBA" id="ARBA00023136"/>
    </source>
</evidence>
<keyword evidence="4" id="KW-0653">Protein transport</keyword>
<dbReference type="AlphaFoldDB" id="A0A1Z5HVE0"/>
<evidence type="ECO:0000313" key="9">
    <source>
        <dbReference type="Proteomes" id="UP000197032"/>
    </source>
</evidence>
<keyword evidence="7" id="KW-0472">Membrane</keyword>
<dbReference type="EMBL" id="BDGJ01000145">
    <property type="protein sequence ID" value="GAW93509.1"/>
    <property type="molecule type" value="Genomic_DNA"/>
</dbReference>
<dbReference type="Pfam" id="PF02416">
    <property type="entry name" value="TatA_B_E"/>
    <property type="match status" value="1"/>
</dbReference>
<accession>A0A1Z5HVE0</accession>
<keyword evidence="5" id="KW-1133">Transmembrane helix</keyword>
<evidence type="ECO:0000313" key="8">
    <source>
        <dbReference type="EMBL" id="GAW93509.1"/>
    </source>
</evidence>
<protein>
    <submittedName>
        <fullName evidence="8">TatA/E family twin arginine-targeting protein translocase</fullName>
    </submittedName>
</protein>
<dbReference type="GO" id="GO:0016020">
    <property type="term" value="C:membrane"/>
    <property type="evidence" value="ECO:0007669"/>
    <property type="project" value="UniProtKB-ARBA"/>
</dbReference>
<evidence type="ECO:0000256" key="1">
    <source>
        <dbReference type="ARBA" id="ARBA00004167"/>
    </source>
</evidence>
<keyword evidence="6" id="KW-0811">Translocation</keyword>
<proteinExistence type="predicted"/>
<keyword evidence="9" id="KW-1185">Reference proteome</keyword>
<reference evidence="9" key="1">
    <citation type="journal article" date="2017" name="Appl. Environ. Microbiol.">
        <title>Genomic analysis of Calderihabitans maritimus KKC1, a thermophilic hydrogenogenic carboxydotrophic bacterium isolated from marine sediment.</title>
        <authorList>
            <person name="Omae K."/>
            <person name="Yoneda Y."/>
            <person name="Fukuyama Y."/>
            <person name="Yoshida T."/>
            <person name="Sako Y."/>
        </authorList>
    </citation>
    <scope>NUCLEOTIDE SEQUENCE [LARGE SCALE GENOMIC DNA]</scope>
    <source>
        <strain evidence="9">KKC1</strain>
    </source>
</reference>
<dbReference type="RefSeq" id="WP_088554636.1">
    <property type="nucleotide sequence ID" value="NZ_BDGJ01000145.1"/>
</dbReference>
<dbReference type="Proteomes" id="UP000197032">
    <property type="component" value="Unassembled WGS sequence"/>
</dbReference>
<name>A0A1Z5HVE0_9FIRM</name>
<dbReference type="GO" id="GO:0015031">
    <property type="term" value="P:protein transport"/>
    <property type="evidence" value="ECO:0007669"/>
    <property type="project" value="UniProtKB-KW"/>
</dbReference>
<comment type="subcellular location">
    <subcellularLocation>
        <location evidence="1">Membrane</location>
        <topology evidence="1">Single-pass membrane protein</topology>
    </subcellularLocation>
</comment>
<organism evidence="8 9">
    <name type="scientific">Calderihabitans maritimus</name>
    <dbReference type="NCBI Taxonomy" id="1246530"/>
    <lineage>
        <taxon>Bacteria</taxon>
        <taxon>Bacillati</taxon>
        <taxon>Bacillota</taxon>
        <taxon>Clostridia</taxon>
        <taxon>Neomoorellales</taxon>
        <taxon>Calderihabitantaceae</taxon>
        <taxon>Calderihabitans</taxon>
    </lineage>
</organism>